<keyword evidence="3 6" id="KW-0815">Transposition</keyword>
<dbReference type="Proteomes" id="UP000243197">
    <property type="component" value="Chromosome"/>
</dbReference>
<organism evidence="7 8">
    <name type="scientific">Ichthyobacterium seriolicida</name>
    <dbReference type="NCBI Taxonomy" id="242600"/>
    <lineage>
        <taxon>Bacteria</taxon>
        <taxon>Pseudomonadati</taxon>
        <taxon>Bacteroidota</taxon>
        <taxon>Flavobacteriia</taxon>
        <taxon>Flavobacteriales</taxon>
        <taxon>Ichthyobacteriaceae</taxon>
        <taxon>Ichthyobacterium</taxon>
    </lineage>
</organism>
<sequence length="146" mass="17064">MKKEDLLKDEFLKQFKTGEDLMSFLKDIQRRGIEKILEGELDSHLDYSKYEQSKNTNFRNGYSTKNVRTSLGESKIKVPRDRDSSFNPMLIPKRKNMAEGLENIIISFYFKGMSNSDIEDQIQELYNFDISTSTISRITDRVTNES</sequence>
<dbReference type="InterPro" id="IPR001207">
    <property type="entry name" value="Transposase_mutator"/>
</dbReference>
<dbReference type="PANTHER" id="PTHR33217:SF8">
    <property type="entry name" value="MUTATOR FAMILY TRANSPOSASE"/>
    <property type="match status" value="1"/>
</dbReference>
<comment type="similarity">
    <text evidence="2 6">Belongs to the transposase mutator family.</text>
</comment>
<dbReference type="GO" id="GO:0006313">
    <property type="term" value="P:DNA transposition"/>
    <property type="evidence" value="ECO:0007669"/>
    <property type="project" value="UniProtKB-UniRule"/>
</dbReference>
<keyword evidence="8" id="KW-1185">Reference proteome</keyword>
<evidence type="ECO:0000256" key="1">
    <source>
        <dbReference type="ARBA" id="ARBA00002190"/>
    </source>
</evidence>
<gene>
    <name evidence="7" type="ORF">JBKA6_1072</name>
</gene>
<evidence type="ECO:0000256" key="4">
    <source>
        <dbReference type="ARBA" id="ARBA00023125"/>
    </source>
</evidence>
<dbReference type="EMBL" id="AP014564">
    <property type="protein sequence ID" value="BAV95085.1"/>
    <property type="molecule type" value="Genomic_DNA"/>
</dbReference>
<reference evidence="7 8" key="1">
    <citation type="submission" date="2014-03" db="EMBL/GenBank/DDBJ databases">
        <title>complete genome sequence of Flavobacteriaceae bacterium JBKA-6.</title>
        <authorList>
            <person name="Takano T."/>
            <person name="Nakamura Y."/>
            <person name="Takuma S."/>
            <person name="Yasuike M."/>
            <person name="Matsuyama T."/>
            <person name="Sakai T."/>
            <person name="Fujiwara A."/>
            <person name="Kimoto K."/>
            <person name="Fukuda Y."/>
            <person name="Kondo H."/>
            <person name="Hirono I."/>
            <person name="Nakayasu C."/>
        </authorList>
    </citation>
    <scope>NUCLEOTIDE SEQUENCE [LARGE SCALE GENOMIC DNA]</scope>
    <source>
        <strain evidence="7 8">JBKA-6</strain>
    </source>
</reference>
<proteinExistence type="inferred from homology"/>
<name>A0A1J1E2A2_9FLAO</name>
<accession>A0A1J1E2A2</accession>
<evidence type="ECO:0000256" key="2">
    <source>
        <dbReference type="ARBA" id="ARBA00010961"/>
    </source>
</evidence>
<dbReference type="PANTHER" id="PTHR33217">
    <property type="entry name" value="TRANSPOSASE FOR INSERTION SEQUENCE ELEMENT IS1081"/>
    <property type="match status" value="1"/>
</dbReference>
<comment type="function">
    <text evidence="1 6">Required for the transposition of the insertion element.</text>
</comment>
<dbReference type="GO" id="GO:0004803">
    <property type="term" value="F:transposase activity"/>
    <property type="evidence" value="ECO:0007669"/>
    <property type="project" value="UniProtKB-UniRule"/>
</dbReference>
<evidence type="ECO:0000313" key="7">
    <source>
        <dbReference type="EMBL" id="BAV95085.1"/>
    </source>
</evidence>
<keyword evidence="4 6" id="KW-0238">DNA-binding</keyword>
<dbReference type="AlphaFoldDB" id="A0A1J1E2A2"/>
<keyword evidence="5 6" id="KW-0233">DNA recombination</keyword>
<keyword evidence="6" id="KW-0814">Transposable element</keyword>
<dbReference type="KEGG" id="ise:JBKA6_1072"/>
<dbReference type="GO" id="GO:0003677">
    <property type="term" value="F:DNA binding"/>
    <property type="evidence" value="ECO:0007669"/>
    <property type="project" value="UniProtKB-UniRule"/>
</dbReference>
<evidence type="ECO:0000256" key="6">
    <source>
        <dbReference type="RuleBase" id="RU365089"/>
    </source>
</evidence>
<evidence type="ECO:0000313" key="8">
    <source>
        <dbReference type="Proteomes" id="UP000243197"/>
    </source>
</evidence>
<evidence type="ECO:0000256" key="5">
    <source>
        <dbReference type="ARBA" id="ARBA00023172"/>
    </source>
</evidence>
<evidence type="ECO:0000256" key="3">
    <source>
        <dbReference type="ARBA" id="ARBA00022578"/>
    </source>
</evidence>
<dbReference type="Pfam" id="PF00872">
    <property type="entry name" value="Transposase_mut"/>
    <property type="match status" value="1"/>
</dbReference>
<protein>
    <recommendedName>
        <fullName evidence="6">Mutator family transposase</fullName>
    </recommendedName>
</protein>